<gene>
    <name evidence="3" type="ORF">H3Z82_08125</name>
</gene>
<dbReference type="Pfam" id="PF00534">
    <property type="entry name" value="Glycos_transf_1"/>
    <property type="match status" value="1"/>
</dbReference>
<keyword evidence="4" id="KW-1185">Reference proteome</keyword>
<name>A0A7W2M4R1_9FLAO</name>
<protein>
    <submittedName>
        <fullName evidence="3">Glycosyltransferase</fullName>
    </submittedName>
</protein>
<dbReference type="RefSeq" id="WP_182204645.1">
    <property type="nucleotide sequence ID" value="NZ_JACGLT010000005.1"/>
</dbReference>
<dbReference type="EMBL" id="JACGLT010000005">
    <property type="protein sequence ID" value="MBA6152686.1"/>
    <property type="molecule type" value="Genomic_DNA"/>
</dbReference>
<feature type="domain" description="Glycosyltransferase subfamily 4-like N-terminal" evidence="2">
    <location>
        <begin position="15"/>
        <end position="167"/>
    </location>
</feature>
<dbReference type="InterPro" id="IPR001296">
    <property type="entry name" value="Glyco_trans_1"/>
</dbReference>
<dbReference type="Proteomes" id="UP000541857">
    <property type="component" value="Unassembled WGS sequence"/>
</dbReference>
<evidence type="ECO:0000313" key="3">
    <source>
        <dbReference type="EMBL" id="MBA6152686.1"/>
    </source>
</evidence>
<dbReference type="Pfam" id="PF13439">
    <property type="entry name" value="Glyco_transf_4"/>
    <property type="match status" value="1"/>
</dbReference>
<dbReference type="InterPro" id="IPR050194">
    <property type="entry name" value="Glycosyltransferase_grp1"/>
</dbReference>
<organism evidence="3 4">
    <name type="scientific">Gelidibacter maritimus</name>
    <dbReference type="NCBI Taxonomy" id="2761487"/>
    <lineage>
        <taxon>Bacteria</taxon>
        <taxon>Pseudomonadati</taxon>
        <taxon>Bacteroidota</taxon>
        <taxon>Flavobacteriia</taxon>
        <taxon>Flavobacteriales</taxon>
        <taxon>Flavobacteriaceae</taxon>
        <taxon>Gelidibacter</taxon>
    </lineage>
</organism>
<comment type="caution">
    <text evidence="3">The sequence shown here is derived from an EMBL/GenBank/DDBJ whole genome shotgun (WGS) entry which is preliminary data.</text>
</comment>
<feature type="domain" description="Glycosyl transferase family 1" evidence="1">
    <location>
        <begin position="178"/>
        <end position="341"/>
    </location>
</feature>
<reference evidence="3 4" key="1">
    <citation type="submission" date="2020-07" db="EMBL/GenBank/DDBJ databases">
        <title>Bacterium isolated from marine sediment.</title>
        <authorList>
            <person name="Shang D."/>
        </authorList>
    </citation>
    <scope>NUCLEOTIDE SEQUENCE [LARGE SCALE GENOMIC DNA]</scope>
    <source>
        <strain evidence="3 4">F6074</strain>
    </source>
</reference>
<proteinExistence type="predicted"/>
<dbReference type="PANTHER" id="PTHR45947">
    <property type="entry name" value="SULFOQUINOVOSYL TRANSFERASE SQD2"/>
    <property type="match status" value="1"/>
</dbReference>
<sequence>MIKILFTIPNFDTAGSGKALLHIAKRLDPKRFEVHIACMHNRGEFFKTVEASGIPIHILNYTMPMKPYVKGLKACYNISKKLKTIAPDIIHSFHYAADYSEALAAKMAGIKWVYTKKNMNWGGASKNAWYLRSFLAAAIAVQNTDMMTEFFKNSNKTVLIPRGVDVEVFKPLTKSESLAQEWQLETDQRIIMCVANLVPVKGIEVLLQAFQNMCKDFQEWKLMIVGDHNNPYGQKMIGLANTLGLKEQVVFCGKQNNVQDYLSLAEVVVLPTLNEGRKEGSPVSLLEAMASGKNVLGSNVSGIKDQLQPFPQHLVKAGDVEAWYKALLWCCSNTRERNAHIGNQFRDYVVQHYPIDKEVKRCQELYLKLIN</sequence>
<evidence type="ECO:0000313" key="4">
    <source>
        <dbReference type="Proteomes" id="UP000541857"/>
    </source>
</evidence>
<dbReference type="GO" id="GO:0016757">
    <property type="term" value="F:glycosyltransferase activity"/>
    <property type="evidence" value="ECO:0007669"/>
    <property type="project" value="InterPro"/>
</dbReference>
<dbReference type="Gene3D" id="3.40.50.2000">
    <property type="entry name" value="Glycogen Phosphorylase B"/>
    <property type="match status" value="2"/>
</dbReference>
<dbReference type="AlphaFoldDB" id="A0A7W2M4R1"/>
<dbReference type="SUPFAM" id="SSF53756">
    <property type="entry name" value="UDP-Glycosyltransferase/glycogen phosphorylase"/>
    <property type="match status" value="1"/>
</dbReference>
<evidence type="ECO:0000259" key="2">
    <source>
        <dbReference type="Pfam" id="PF13439"/>
    </source>
</evidence>
<dbReference type="InterPro" id="IPR028098">
    <property type="entry name" value="Glyco_trans_4-like_N"/>
</dbReference>
<keyword evidence="3" id="KW-0808">Transferase</keyword>
<evidence type="ECO:0000259" key="1">
    <source>
        <dbReference type="Pfam" id="PF00534"/>
    </source>
</evidence>
<accession>A0A7W2M4R1</accession>
<dbReference type="PANTHER" id="PTHR45947:SF3">
    <property type="entry name" value="SULFOQUINOVOSYL TRANSFERASE SQD2"/>
    <property type="match status" value="1"/>
</dbReference>